<dbReference type="CDD" id="cd06193">
    <property type="entry name" value="siderophore_interacting"/>
    <property type="match status" value="1"/>
</dbReference>
<organism evidence="2 3">
    <name type="scientific">Aeromicrobium alkaliterrae</name>
    <dbReference type="NCBI Taxonomy" id="302168"/>
    <lineage>
        <taxon>Bacteria</taxon>
        <taxon>Bacillati</taxon>
        <taxon>Actinomycetota</taxon>
        <taxon>Actinomycetes</taxon>
        <taxon>Propionibacteriales</taxon>
        <taxon>Nocardioidaceae</taxon>
        <taxon>Aeromicrobium</taxon>
    </lineage>
</organism>
<feature type="domain" description="FAD-binding FR-type" evidence="1">
    <location>
        <begin position="4"/>
        <end position="131"/>
    </location>
</feature>
<reference evidence="3" key="1">
    <citation type="journal article" date="2019" name="Int. J. Syst. Evol. Microbiol.">
        <title>The Global Catalogue of Microorganisms (GCM) 10K type strain sequencing project: providing services to taxonomists for standard genome sequencing and annotation.</title>
        <authorList>
            <consortium name="The Broad Institute Genomics Platform"/>
            <consortium name="The Broad Institute Genome Sequencing Center for Infectious Disease"/>
            <person name="Wu L."/>
            <person name="Ma J."/>
        </authorList>
    </citation>
    <scope>NUCLEOTIDE SEQUENCE [LARGE SCALE GENOMIC DNA]</scope>
    <source>
        <strain evidence="3">JCM 13518</strain>
    </source>
</reference>
<evidence type="ECO:0000313" key="3">
    <source>
        <dbReference type="Proteomes" id="UP001501057"/>
    </source>
</evidence>
<dbReference type="PANTHER" id="PTHR30157:SF0">
    <property type="entry name" value="NADPH-DEPENDENT FERRIC-CHELATE REDUCTASE"/>
    <property type="match status" value="1"/>
</dbReference>
<dbReference type="InterPro" id="IPR017938">
    <property type="entry name" value="Riboflavin_synthase-like_b-brl"/>
</dbReference>
<dbReference type="InterPro" id="IPR017927">
    <property type="entry name" value="FAD-bd_FR_type"/>
</dbReference>
<dbReference type="Pfam" id="PF04954">
    <property type="entry name" value="SIP"/>
    <property type="match status" value="1"/>
</dbReference>
<dbReference type="PROSITE" id="PS51384">
    <property type="entry name" value="FAD_FR"/>
    <property type="match status" value="1"/>
</dbReference>
<dbReference type="Gene3D" id="3.40.50.80">
    <property type="entry name" value="Nucleotide-binding domain of ferredoxin-NADP reductase (FNR) module"/>
    <property type="match status" value="1"/>
</dbReference>
<dbReference type="Gene3D" id="2.40.30.10">
    <property type="entry name" value="Translation factors"/>
    <property type="match status" value="1"/>
</dbReference>
<dbReference type="RefSeq" id="WP_344199914.1">
    <property type="nucleotide sequence ID" value="NZ_BAAAME010000004.1"/>
</dbReference>
<dbReference type="InterPro" id="IPR039374">
    <property type="entry name" value="SIP_fam"/>
</dbReference>
<protein>
    <submittedName>
        <fullName evidence="2">Siderophore-interacting protein</fullName>
    </submittedName>
</protein>
<keyword evidence="3" id="KW-1185">Reference proteome</keyword>
<comment type="caution">
    <text evidence="2">The sequence shown here is derived from an EMBL/GenBank/DDBJ whole genome shotgun (WGS) entry which is preliminary data.</text>
</comment>
<dbReference type="PANTHER" id="PTHR30157">
    <property type="entry name" value="FERRIC REDUCTASE, NADPH-DEPENDENT"/>
    <property type="match status" value="1"/>
</dbReference>
<dbReference type="EMBL" id="BAAAME010000004">
    <property type="protein sequence ID" value="GAA1736926.1"/>
    <property type="molecule type" value="Genomic_DNA"/>
</dbReference>
<dbReference type="InterPro" id="IPR007037">
    <property type="entry name" value="SIP_rossman_dom"/>
</dbReference>
<accession>A0ABP4VSU4</accession>
<proteinExistence type="predicted"/>
<name>A0ABP4VSU4_9ACTN</name>
<gene>
    <name evidence="2" type="ORF">GCM10009710_16530</name>
</gene>
<dbReference type="Pfam" id="PF08021">
    <property type="entry name" value="FAD_binding_9"/>
    <property type="match status" value="1"/>
</dbReference>
<dbReference type="InterPro" id="IPR039261">
    <property type="entry name" value="FNR_nucleotide-bd"/>
</dbReference>
<evidence type="ECO:0000259" key="1">
    <source>
        <dbReference type="PROSITE" id="PS51384"/>
    </source>
</evidence>
<evidence type="ECO:0000313" key="2">
    <source>
        <dbReference type="EMBL" id="GAA1736926.1"/>
    </source>
</evidence>
<dbReference type="InterPro" id="IPR013113">
    <property type="entry name" value="SIP_FAD-bd"/>
</dbReference>
<dbReference type="SUPFAM" id="SSF63380">
    <property type="entry name" value="Riboflavin synthase domain-like"/>
    <property type="match status" value="1"/>
</dbReference>
<dbReference type="Proteomes" id="UP001501057">
    <property type="component" value="Unassembled WGS sequence"/>
</dbReference>
<sequence length="282" mass="30958">MSSTYLTRLSVVRVEDLAPSMRRIVLGGPELEGIVTGWKGDTDAYVKIAFFTPGVTYPERIDVAALRESMPAEHWPVLRTYTIRRLDAEAGELWIDFVVHGDEGLAGPWAARAQVGEVVHFSGPGSAYRPDPDADHQLLVGDDAALPAILASIEALRPGQRATAFIEVDGPADEQPVSTAGDVEIHWLHRAPAHAGTTNLLDDAVRAWPWPEGRVQIFVHGESGLLKTVRPYLVKERGVERRDVSVSAYWRLGETEEGFRAWKASERARGEEPMIRPGTPGA</sequence>